<sequence length="138" mass="15287">MNKSIFLVAIFLFAGLVTFNAQAQSIVDPGVSVHNYKHPNKAAKAKAKRGNDAVVYNLNTIETYSKHQRSRYVSNTPKYAPRPATLVITKRYTPEGVDINPLISPRNYKTPTNTASSKNTQVADYYNTSDSSAYPTVD</sequence>
<dbReference type="OrthoDB" id="956625at2"/>
<reference evidence="4" key="1">
    <citation type="submission" date="2017-02" db="EMBL/GenBank/DDBJ databases">
        <authorList>
            <person name="Varghese N."/>
            <person name="Submissions S."/>
        </authorList>
    </citation>
    <scope>NUCLEOTIDE SEQUENCE [LARGE SCALE GENOMIC DNA]</scope>
    <source>
        <strain evidence="4">DSM 22270</strain>
    </source>
</reference>
<evidence type="ECO:0000256" key="2">
    <source>
        <dbReference type="SAM" id="SignalP"/>
    </source>
</evidence>
<dbReference type="EMBL" id="FUZA01000002">
    <property type="protein sequence ID" value="SKB83159.1"/>
    <property type="molecule type" value="Genomic_DNA"/>
</dbReference>
<protein>
    <submittedName>
        <fullName evidence="3">Uncharacterized protein</fullName>
    </submittedName>
</protein>
<keyword evidence="2" id="KW-0732">Signal</keyword>
<keyword evidence="4" id="KW-1185">Reference proteome</keyword>
<feature type="chain" id="PRO_5012256423" evidence="2">
    <location>
        <begin position="24"/>
        <end position="138"/>
    </location>
</feature>
<organism evidence="3 4">
    <name type="scientific">Dyadobacter psychrophilus</name>
    <dbReference type="NCBI Taxonomy" id="651661"/>
    <lineage>
        <taxon>Bacteria</taxon>
        <taxon>Pseudomonadati</taxon>
        <taxon>Bacteroidota</taxon>
        <taxon>Cytophagia</taxon>
        <taxon>Cytophagales</taxon>
        <taxon>Spirosomataceae</taxon>
        <taxon>Dyadobacter</taxon>
    </lineage>
</organism>
<name>A0A1T5EH53_9BACT</name>
<evidence type="ECO:0000313" key="4">
    <source>
        <dbReference type="Proteomes" id="UP000190897"/>
    </source>
</evidence>
<dbReference type="AlphaFoldDB" id="A0A1T5EH53"/>
<dbReference type="RefSeq" id="WP_082214933.1">
    <property type="nucleotide sequence ID" value="NZ_FUZA01000002.1"/>
</dbReference>
<feature type="compositionally biased region" description="Polar residues" evidence="1">
    <location>
        <begin position="107"/>
        <end position="123"/>
    </location>
</feature>
<proteinExistence type="predicted"/>
<dbReference type="Proteomes" id="UP000190897">
    <property type="component" value="Unassembled WGS sequence"/>
</dbReference>
<evidence type="ECO:0000256" key="1">
    <source>
        <dbReference type="SAM" id="MobiDB-lite"/>
    </source>
</evidence>
<feature type="region of interest" description="Disordered" evidence="1">
    <location>
        <begin position="103"/>
        <end position="123"/>
    </location>
</feature>
<gene>
    <name evidence="3" type="ORF">SAMN05660293_02452</name>
</gene>
<feature type="signal peptide" evidence="2">
    <location>
        <begin position="1"/>
        <end position="23"/>
    </location>
</feature>
<accession>A0A1T5EH53</accession>
<evidence type="ECO:0000313" key="3">
    <source>
        <dbReference type="EMBL" id="SKB83159.1"/>
    </source>
</evidence>